<sequence length="133" mass="15350">MMELKEATCCSSGKRLEKGERMSLHRIITRHYTNTGRPLTPTEQVAREKRRLNDRKPRIFRKGFEHSKIEVNSEALKQLSSFRTMNEKILFLSEQENLASPGARNLEPVEIGRLLGIDENSVKEAIEKSRVKV</sequence>
<reference evidence="2" key="3">
    <citation type="submission" date="2021-05" db="EMBL/GenBank/DDBJ databases">
        <title>Protein family content uncovers lineage relationships and bacterial pathway maintenance mechanisms in DPANN archaea.</title>
        <authorList>
            <person name="Castelle C.J."/>
            <person name="Meheust R."/>
            <person name="Jaffe A.L."/>
            <person name="Seitz K."/>
            <person name="Gong X."/>
            <person name="Baker B.J."/>
            <person name="Banfield J.F."/>
        </authorList>
    </citation>
    <scope>NUCLEOTIDE SEQUENCE</scope>
    <source>
        <strain evidence="2">RIFCSPLOWO2_01_FULL_43_13</strain>
    </source>
</reference>
<reference evidence="3" key="1">
    <citation type="journal article" date="2020" name="bioRxiv">
        <title>A rank-normalized archaeal taxonomy based on genome phylogeny resolves widespread incomplete and uneven classifications.</title>
        <authorList>
            <person name="Rinke C."/>
            <person name="Chuvochina M."/>
            <person name="Mussig A.J."/>
            <person name="Chaumeil P.-A."/>
            <person name="Waite D.W."/>
            <person name="Whitman W.B."/>
            <person name="Parks D.H."/>
            <person name="Hugenholtz P."/>
        </authorList>
    </citation>
    <scope>NUCLEOTIDE SEQUENCE [LARGE SCALE GENOMIC DNA]</scope>
</reference>
<dbReference type="AlphaFoldDB" id="A0A7J4KWN2"/>
<name>A0A7J4KWN2_9ARCH</name>
<proteinExistence type="predicted"/>
<reference evidence="2" key="2">
    <citation type="submission" date="2021-03" db="EMBL/GenBank/DDBJ databases">
        <authorList>
            <person name="Jaffe A."/>
        </authorList>
    </citation>
    <scope>NUCLEOTIDE SEQUENCE</scope>
    <source>
        <strain evidence="2">RIFCSPLOWO2_01_FULL_43_13</strain>
    </source>
</reference>
<evidence type="ECO:0000313" key="3">
    <source>
        <dbReference type="Proteomes" id="UP000527315"/>
    </source>
</evidence>
<dbReference type="EMBL" id="DUFJ01000009">
    <property type="protein sequence ID" value="HIH32697.1"/>
    <property type="molecule type" value="Genomic_DNA"/>
</dbReference>
<dbReference type="Proteomes" id="UP000527315">
    <property type="component" value="Unassembled WGS sequence"/>
</dbReference>
<organism evidence="1 3">
    <name type="scientific">Candidatus Iainarchaeum sp</name>
    <dbReference type="NCBI Taxonomy" id="3101447"/>
    <lineage>
        <taxon>Archaea</taxon>
        <taxon>Candidatus Iainarchaeota</taxon>
        <taxon>Candidatus Iainarchaeia</taxon>
        <taxon>Candidatus Iainarchaeales</taxon>
        <taxon>Candidatus Iainarchaeaceae</taxon>
        <taxon>Candidatus Iainarchaeum</taxon>
    </lineage>
</organism>
<accession>A0A7J4KWN2</accession>
<dbReference type="EMBL" id="JAGVWB010000004">
    <property type="protein sequence ID" value="MBS3057865.1"/>
    <property type="molecule type" value="Genomic_DNA"/>
</dbReference>
<comment type="caution">
    <text evidence="1">The sequence shown here is derived from an EMBL/GenBank/DDBJ whole genome shotgun (WGS) entry which is preliminary data.</text>
</comment>
<gene>
    <name evidence="1" type="ORF">HA227_00435</name>
    <name evidence="2" type="ORF">J4478_00510</name>
</gene>
<protein>
    <submittedName>
        <fullName evidence="1">Uncharacterized protein</fullName>
    </submittedName>
</protein>
<dbReference type="Proteomes" id="UP000680185">
    <property type="component" value="Unassembled WGS sequence"/>
</dbReference>
<evidence type="ECO:0000313" key="1">
    <source>
        <dbReference type="EMBL" id="HIH32697.1"/>
    </source>
</evidence>
<evidence type="ECO:0000313" key="2">
    <source>
        <dbReference type="EMBL" id="MBS3057865.1"/>
    </source>
</evidence>